<dbReference type="GeneTree" id="ENSGT01120000273040"/>
<evidence type="ECO:0000256" key="2">
    <source>
        <dbReference type="ARBA" id="ARBA00023157"/>
    </source>
</evidence>
<dbReference type="InterPro" id="IPR013098">
    <property type="entry name" value="Ig_I-set"/>
</dbReference>
<dbReference type="GO" id="GO:0043025">
    <property type="term" value="C:neuronal cell body"/>
    <property type="evidence" value="ECO:0007669"/>
    <property type="project" value="TreeGrafter"/>
</dbReference>
<dbReference type="Gene3D" id="2.60.40.10">
    <property type="entry name" value="Immunoglobulins"/>
    <property type="match status" value="1"/>
</dbReference>
<dbReference type="PANTHER" id="PTHR45080">
    <property type="entry name" value="CONTACTIN 5"/>
    <property type="match status" value="1"/>
</dbReference>
<keyword evidence="2" id="KW-1015">Disulfide bond</keyword>
<dbReference type="PANTHER" id="PTHR45080:SF8">
    <property type="entry name" value="IG-LIKE DOMAIN-CONTAINING PROTEIN"/>
    <property type="match status" value="1"/>
</dbReference>
<dbReference type="InterPro" id="IPR050958">
    <property type="entry name" value="Cell_Adh-Cytoskel_Orgn"/>
</dbReference>
<dbReference type="AlphaFoldDB" id="A0AAY5JWB4"/>
<keyword evidence="1" id="KW-0732">Signal</keyword>
<feature type="domain" description="Ig-like" evidence="3">
    <location>
        <begin position="1"/>
        <end position="60"/>
    </location>
</feature>
<organism evidence="4 5">
    <name type="scientific">Esox lucius</name>
    <name type="common">Northern pike</name>
    <dbReference type="NCBI Taxonomy" id="8010"/>
    <lineage>
        <taxon>Eukaryota</taxon>
        <taxon>Metazoa</taxon>
        <taxon>Chordata</taxon>
        <taxon>Craniata</taxon>
        <taxon>Vertebrata</taxon>
        <taxon>Euteleostomi</taxon>
        <taxon>Actinopterygii</taxon>
        <taxon>Neopterygii</taxon>
        <taxon>Teleostei</taxon>
        <taxon>Protacanthopterygii</taxon>
        <taxon>Esociformes</taxon>
        <taxon>Esocidae</taxon>
        <taxon>Esox</taxon>
    </lineage>
</organism>
<dbReference type="InterPro" id="IPR007110">
    <property type="entry name" value="Ig-like_dom"/>
</dbReference>
<accession>A0AAY5JWB4</accession>
<evidence type="ECO:0000313" key="5">
    <source>
        <dbReference type="Proteomes" id="UP000265140"/>
    </source>
</evidence>
<dbReference type="GO" id="GO:0007156">
    <property type="term" value="P:homophilic cell adhesion via plasma membrane adhesion molecules"/>
    <property type="evidence" value="ECO:0007669"/>
    <property type="project" value="TreeGrafter"/>
</dbReference>
<dbReference type="GO" id="GO:0005886">
    <property type="term" value="C:plasma membrane"/>
    <property type="evidence" value="ECO:0007669"/>
    <property type="project" value="TreeGrafter"/>
</dbReference>
<dbReference type="Ensembl" id="ENSELUT00000091935.1">
    <property type="protein sequence ID" value="ENSELUP00000080719.1"/>
    <property type="gene ID" value="ENSELUG00000036809.1"/>
</dbReference>
<proteinExistence type="predicted"/>
<evidence type="ECO:0000259" key="3">
    <source>
        <dbReference type="PROSITE" id="PS50835"/>
    </source>
</evidence>
<reference evidence="4" key="2">
    <citation type="submission" date="2025-08" db="UniProtKB">
        <authorList>
            <consortium name="Ensembl"/>
        </authorList>
    </citation>
    <scope>IDENTIFICATION</scope>
</reference>
<dbReference type="Pfam" id="PF07679">
    <property type="entry name" value="I-set"/>
    <property type="match status" value="1"/>
</dbReference>
<evidence type="ECO:0000256" key="1">
    <source>
        <dbReference type="ARBA" id="ARBA00022729"/>
    </source>
</evidence>
<dbReference type="CDD" id="cd00096">
    <property type="entry name" value="Ig"/>
    <property type="match status" value="1"/>
</dbReference>
<dbReference type="SUPFAM" id="SSF48726">
    <property type="entry name" value="Immunoglobulin"/>
    <property type="match status" value="1"/>
</dbReference>
<evidence type="ECO:0000313" key="4">
    <source>
        <dbReference type="Ensembl" id="ENSELUP00000080719.1"/>
    </source>
</evidence>
<reference evidence="4 5" key="1">
    <citation type="submission" date="2020-02" db="EMBL/GenBank/DDBJ databases">
        <title>Esox lucius (northern pike) genome, fEsoLuc1, primary haplotype.</title>
        <authorList>
            <person name="Myers G."/>
            <person name="Karagic N."/>
            <person name="Meyer A."/>
            <person name="Pippel M."/>
            <person name="Reichard M."/>
            <person name="Winkler S."/>
            <person name="Tracey A."/>
            <person name="Sims Y."/>
            <person name="Howe K."/>
            <person name="Rhie A."/>
            <person name="Formenti G."/>
            <person name="Durbin R."/>
            <person name="Fedrigo O."/>
            <person name="Jarvis E.D."/>
        </authorList>
    </citation>
    <scope>NUCLEOTIDE SEQUENCE [LARGE SCALE GENOMIC DNA]</scope>
</reference>
<sequence>MTLSWFKDEKEIKSGDRYLSEIKDNSAVLKISTLEKFDAGVYTCRATNPAGSKETSGTLYVKEPPIFTLKPDNQDVIPGSTVVLKSAF</sequence>
<dbReference type="InterPro" id="IPR036179">
    <property type="entry name" value="Ig-like_dom_sf"/>
</dbReference>
<reference evidence="4" key="3">
    <citation type="submission" date="2025-09" db="UniProtKB">
        <authorList>
            <consortium name="Ensembl"/>
        </authorList>
    </citation>
    <scope>IDENTIFICATION</scope>
</reference>
<protein>
    <recommendedName>
        <fullName evidence="3">Ig-like domain-containing protein</fullName>
    </recommendedName>
</protein>
<dbReference type="InterPro" id="IPR013783">
    <property type="entry name" value="Ig-like_fold"/>
</dbReference>
<dbReference type="GO" id="GO:0030424">
    <property type="term" value="C:axon"/>
    <property type="evidence" value="ECO:0007669"/>
    <property type="project" value="TreeGrafter"/>
</dbReference>
<dbReference type="FunFam" id="2.60.40.10:FF:000022">
    <property type="entry name" value="Cardiac titin"/>
    <property type="match status" value="1"/>
</dbReference>
<name>A0AAY5JWB4_ESOLU</name>
<dbReference type="GO" id="GO:0008046">
    <property type="term" value="F:axon guidance receptor activity"/>
    <property type="evidence" value="ECO:0007669"/>
    <property type="project" value="TreeGrafter"/>
</dbReference>
<dbReference type="PROSITE" id="PS50835">
    <property type="entry name" value="IG_LIKE"/>
    <property type="match status" value="1"/>
</dbReference>
<dbReference type="Proteomes" id="UP000265140">
    <property type="component" value="Chromosome 16"/>
</dbReference>
<dbReference type="GO" id="GO:0050808">
    <property type="term" value="P:synapse organization"/>
    <property type="evidence" value="ECO:0007669"/>
    <property type="project" value="TreeGrafter"/>
</dbReference>
<keyword evidence="5" id="KW-1185">Reference proteome</keyword>